<dbReference type="Proteomes" id="UP000204391">
    <property type="component" value="Chromosome"/>
</dbReference>
<dbReference type="KEGG" id="vne:CFK40_17945"/>
<keyword evidence="7 12" id="KW-0418">Kinase</keyword>
<evidence type="ECO:0000256" key="4">
    <source>
        <dbReference type="ARBA" id="ARBA00016296"/>
    </source>
</evidence>
<keyword evidence="13" id="KW-1185">Reference proteome</keyword>
<proteinExistence type="inferred from homology"/>
<evidence type="ECO:0000313" key="12">
    <source>
        <dbReference type="EMBL" id="ASN06765.1"/>
    </source>
</evidence>
<dbReference type="InterPro" id="IPR017665">
    <property type="entry name" value="Guanylate_kinase"/>
</dbReference>
<dbReference type="EC" id="2.7.4.8" evidence="3"/>
<dbReference type="AlphaFoldDB" id="A0A221MGJ9"/>
<evidence type="ECO:0000256" key="9">
    <source>
        <dbReference type="ARBA" id="ARBA00030128"/>
    </source>
</evidence>
<dbReference type="PANTHER" id="PTHR23117">
    <property type="entry name" value="GUANYLATE KINASE-RELATED"/>
    <property type="match status" value="1"/>
</dbReference>
<sequence length="298" mass="34113">MNGKIIVLSGFSGVGKNTIINSLRGSYPSLVYIPSMTTRDMREGESEGFPYFFVSKEEFKERIEKNYFIEYEGIHGNWYGTPKDKYYEAIQQNLLVIKDIDVNGAISMKEEFGKSTILVYVEPPSIEELKQRLIDRGDDMDDIIRRLKRVDFEASKKPFFDETVVNDQLENAIRQCEEVIVKYVGRLAPSKHVVNVNKLLPTVGVRMLNLDKVNAIKEAVLNNDDLPLPIIYKQNGQAYIIDGHHRGLGYYAAGIEDIEVDMISGDNLKGYNIDDIHSLTKKDYDDWEELLKDLKVKS</sequence>
<dbReference type="InterPro" id="IPR020590">
    <property type="entry name" value="Guanylate_kinase_CS"/>
</dbReference>
<feature type="domain" description="Guanylate kinase-like" evidence="11">
    <location>
        <begin position="3"/>
        <end position="181"/>
    </location>
</feature>
<reference evidence="12 13" key="1">
    <citation type="journal article" date="2003" name="Int. J. Syst. Evol. Microbiol.">
        <title>Virgibacillus carmonensis sp. nov., Virgibacillus necropolis sp. nov. and Virgibacillus picturae sp. nov., three novel species isolated from deteriorated mural paintings, transfer of the species of the genus salibacillus to Virgibacillus, as Virgibacillus marismortui comb. nov. and Virgibacillus salexigens comb. nov., and emended description of the genus Virgibacillus.</title>
        <authorList>
            <person name="Heyrman J."/>
            <person name="Logan N.A."/>
            <person name="Busse H.J."/>
            <person name="Balcaen A."/>
            <person name="Lebbe L."/>
            <person name="Rodriguez-Diaz M."/>
            <person name="Swings J."/>
            <person name="De Vos P."/>
        </authorList>
    </citation>
    <scope>NUCLEOTIDE SEQUENCE [LARGE SCALE GENOMIC DNA]</scope>
    <source>
        <strain evidence="12 13">LMG 19488</strain>
    </source>
</reference>
<protein>
    <recommendedName>
        <fullName evidence="4">Guanylate kinase</fullName>
        <ecNumber evidence="3">2.7.4.8</ecNumber>
    </recommendedName>
    <alternativeName>
        <fullName evidence="9">GMP kinase</fullName>
    </alternativeName>
</protein>
<organism evidence="12 13">
    <name type="scientific">Virgibacillus necropolis</name>
    <dbReference type="NCBI Taxonomy" id="163877"/>
    <lineage>
        <taxon>Bacteria</taxon>
        <taxon>Bacillati</taxon>
        <taxon>Bacillota</taxon>
        <taxon>Bacilli</taxon>
        <taxon>Bacillales</taxon>
        <taxon>Bacillaceae</taxon>
        <taxon>Virgibacillus</taxon>
    </lineage>
</organism>
<dbReference type="InterPro" id="IPR027417">
    <property type="entry name" value="P-loop_NTPase"/>
</dbReference>
<dbReference type="NCBIfam" id="TIGR03263">
    <property type="entry name" value="guanyl_kin"/>
    <property type="match status" value="1"/>
</dbReference>
<dbReference type="PROSITE" id="PS50052">
    <property type="entry name" value="GUANYLATE_KINASE_2"/>
    <property type="match status" value="1"/>
</dbReference>
<evidence type="ECO:0000256" key="7">
    <source>
        <dbReference type="ARBA" id="ARBA00022777"/>
    </source>
</evidence>
<accession>A0A221MGJ9</accession>
<dbReference type="GO" id="GO:0004385">
    <property type="term" value="F:GMP kinase activity"/>
    <property type="evidence" value="ECO:0007669"/>
    <property type="project" value="UniProtKB-EC"/>
</dbReference>
<evidence type="ECO:0000256" key="6">
    <source>
        <dbReference type="ARBA" id="ARBA00022741"/>
    </source>
</evidence>
<evidence type="ECO:0000256" key="5">
    <source>
        <dbReference type="ARBA" id="ARBA00022679"/>
    </source>
</evidence>
<keyword evidence="5" id="KW-0808">Transferase</keyword>
<keyword evidence="6" id="KW-0547">Nucleotide-binding</keyword>
<gene>
    <name evidence="12" type="ORF">CFK40_17945</name>
</gene>
<dbReference type="EMBL" id="CP022437">
    <property type="protein sequence ID" value="ASN06765.1"/>
    <property type="molecule type" value="Genomic_DNA"/>
</dbReference>
<dbReference type="InterPro" id="IPR008145">
    <property type="entry name" value="GK/Ca_channel_bsu"/>
</dbReference>
<evidence type="ECO:0000256" key="1">
    <source>
        <dbReference type="ARBA" id="ARBA00003531"/>
    </source>
</evidence>
<dbReference type="InterPro" id="IPR008144">
    <property type="entry name" value="Guanylate_kin-like_dom"/>
</dbReference>
<dbReference type="PROSITE" id="PS00856">
    <property type="entry name" value="GUANYLATE_KINASE_1"/>
    <property type="match status" value="1"/>
</dbReference>
<dbReference type="SMART" id="SM00072">
    <property type="entry name" value="GuKc"/>
    <property type="match status" value="1"/>
</dbReference>
<dbReference type="OrthoDB" id="9808150at2"/>
<evidence type="ECO:0000256" key="8">
    <source>
        <dbReference type="ARBA" id="ARBA00022840"/>
    </source>
</evidence>
<evidence type="ECO:0000256" key="2">
    <source>
        <dbReference type="ARBA" id="ARBA00005790"/>
    </source>
</evidence>
<dbReference type="RefSeq" id="WP_089533761.1">
    <property type="nucleotide sequence ID" value="NZ_CP022437.1"/>
</dbReference>
<comment type="catalytic activity">
    <reaction evidence="10">
        <text>GMP + ATP = GDP + ADP</text>
        <dbReference type="Rhea" id="RHEA:20780"/>
        <dbReference type="ChEBI" id="CHEBI:30616"/>
        <dbReference type="ChEBI" id="CHEBI:58115"/>
        <dbReference type="ChEBI" id="CHEBI:58189"/>
        <dbReference type="ChEBI" id="CHEBI:456216"/>
        <dbReference type="EC" id="2.7.4.8"/>
    </reaction>
</comment>
<evidence type="ECO:0000313" key="13">
    <source>
        <dbReference type="Proteomes" id="UP000204391"/>
    </source>
</evidence>
<evidence type="ECO:0000256" key="3">
    <source>
        <dbReference type="ARBA" id="ARBA00012961"/>
    </source>
</evidence>
<evidence type="ECO:0000259" key="11">
    <source>
        <dbReference type="PROSITE" id="PS50052"/>
    </source>
</evidence>
<dbReference type="Pfam" id="PF00625">
    <property type="entry name" value="Guanylate_kin"/>
    <property type="match status" value="1"/>
</dbReference>
<name>A0A221MGJ9_9BACI</name>
<dbReference type="Gene3D" id="3.40.50.300">
    <property type="entry name" value="P-loop containing nucleotide triphosphate hydrolases"/>
    <property type="match status" value="1"/>
</dbReference>
<dbReference type="PANTHER" id="PTHR23117:SF13">
    <property type="entry name" value="GUANYLATE KINASE"/>
    <property type="match status" value="1"/>
</dbReference>
<comment type="function">
    <text evidence="1">Essential for recycling GMP and indirectly, cGMP.</text>
</comment>
<dbReference type="GO" id="GO:0005829">
    <property type="term" value="C:cytosol"/>
    <property type="evidence" value="ECO:0007669"/>
    <property type="project" value="TreeGrafter"/>
</dbReference>
<evidence type="ECO:0000256" key="10">
    <source>
        <dbReference type="ARBA" id="ARBA00048594"/>
    </source>
</evidence>
<comment type="similarity">
    <text evidence="2">Belongs to the guanylate kinase family.</text>
</comment>
<dbReference type="GO" id="GO:0005524">
    <property type="term" value="F:ATP binding"/>
    <property type="evidence" value="ECO:0007669"/>
    <property type="project" value="UniProtKB-KW"/>
</dbReference>
<dbReference type="InterPro" id="IPR036086">
    <property type="entry name" value="ParB/Sulfiredoxin_sf"/>
</dbReference>
<dbReference type="CDD" id="cd00071">
    <property type="entry name" value="GMPK"/>
    <property type="match status" value="1"/>
</dbReference>
<keyword evidence="8" id="KW-0067">ATP-binding</keyword>
<dbReference type="SUPFAM" id="SSF110849">
    <property type="entry name" value="ParB/Sulfiredoxin"/>
    <property type="match status" value="1"/>
</dbReference>
<dbReference type="SUPFAM" id="SSF52540">
    <property type="entry name" value="P-loop containing nucleoside triphosphate hydrolases"/>
    <property type="match status" value="1"/>
</dbReference>